<proteinExistence type="predicted"/>
<evidence type="ECO:0000313" key="1">
    <source>
        <dbReference type="EMBL" id="WAR31936.1"/>
    </source>
</evidence>
<evidence type="ECO:0000313" key="2">
    <source>
        <dbReference type="Proteomes" id="UP001164746"/>
    </source>
</evidence>
<sequence length="151" mass="16821">MLSAHGTSILMAGHNIMLQKQSSNGLKAENSVLPWKQSLMEAKHGNFTFHRLLTLVKEGVEHGLIMFLASGSRYRIAFAHHVCLKNRDYANHTCPLLQEGVGHGILIMTSPRARYLLIFTNHSPEFFMAAATFSALANVSMAPEKKTMQKQ</sequence>
<keyword evidence="2" id="KW-1185">Reference proteome</keyword>
<organism evidence="1 2">
    <name type="scientific">Mya arenaria</name>
    <name type="common">Soft-shell clam</name>
    <dbReference type="NCBI Taxonomy" id="6604"/>
    <lineage>
        <taxon>Eukaryota</taxon>
        <taxon>Metazoa</taxon>
        <taxon>Spiralia</taxon>
        <taxon>Lophotrochozoa</taxon>
        <taxon>Mollusca</taxon>
        <taxon>Bivalvia</taxon>
        <taxon>Autobranchia</taxon>
        <taxon>Heteroconchia</taxon>
        <taxon>Euheterodonta</taxon>
        <taxon>Imparidentia</taxon>
        <taxon>Neoheterodontei</taxon>
        <taxon>Myida</taxon>
        <taxon>Myoidea</taxon>
        <taxon>Myidae</taxon>
        <taxon>Mya</taxon>
    </lineage>
</organism>
<reference evidence="1" key="1">
    <citation type="submission" date="2022-11" db="EMBL/GenBank/DDBJ databases">
        <title>Centuries of genome instability and evolution in soft-shell clam transmissible cancer (bioRxiv).</title>
        <authorList>
            <person name="Hart S.F.M."/>
            <person name="Yonemitsu M.A."/>
            <person name="Giersch R.M."/>
            <person name="Beal B.F."/>
            <person name="Arriagada G."/>
            <person name="Davis B.W."/>
            <person name="Ostrander E.A."/>
            <person name="Goff S.P."/>
            <person name="Metzger M.J."/>
        </authorList>
    </citation>
    <scope>NUCLEOTIDE SEQUENCE</scope>
    <source>
        <strain evidence="1">MELC-2E11</strain>
        <tissue evidence="1">Siphon/mantle</tissue>
    </source>
</reference>
<dbReference type="Proteomes" id="UP001164746">
    <property type="component" value="Chromosome 17"/>
</dbReference>
<dbReference type="EMBL" id="CP111028">
    <property type="protein sequence ID" value="WAR31936.1"/>
    <property type="molecule type" value="Genomic_DNA"/>
</dbReference>
<protein>
    <submittedName>
        <fullName evidence="1">Uncharacterized protein</fullName>
    </submittedName>
</protein>
<accession>A0ABY7GG99</accession>
<gene>
    <name evidence="1" type="ORF">MAR_034478</name>
</gene>
<name>A0ABY7GG99_MYAAR</name>